<name>A0A1X7HHJ7_9BACL</name>
<accession>A0A1X7HHJ7</accession>
<proteinExistence type="predicted"/>
<dbReference type="AlphaFoldDB" id="A0A1X7HHJ7"/>
<dbReference type="Proteomes" id="UP000192940">
    <property type="component" value="Chromosome I"/>
</dbReference>
<dbReference type="STRING" id="1313296.SAMN05661091_3496"/>
<reference evidence="1 2" key="1">
    <citation type="submission" date="2017-04" db="EMBL/GenBank/DDBJ databases">
        <authorList>
            <person name="Afonso C.L."/>
            <person name="Miller P.J."/>
            <person name="Scott M.A."/>
            <person name="Spackman E."/>
            <person name="Goraichik I."/>
            <person name="Dimitrov K.M."/>
            <person name="Suarez D.L."/>
            <person name="Swayne D.E."/>
        </authorList>
    </citation>
    <scope>NUCLEOTIDE SEQUENCE [LARGE SCALE GENOMIC DNA]</scope>
    <source>
        <strain evidence="1 2">N3/975</strain>
    </source>
</reference>
<gene>
    <name evidence="1" type="ORF">SAMN05661091_3496</name>
</gene>
<dbReference type="EMBL" id="LT840184">
    <property type="protein sequence ID" value="SMF86765.1"/>
    <property type="molecule type" value="Genomic_DNA"/>
</dbReference>
<evidence type="ECO:0000313" key="2">
    <source>
        <dbReference type="Proteomes" id="UP000192940"/>
    </source>
</evidence>
<organism evidence="1 2">
    <name type="scientific">Paenibacillus uliginis N3/975</name>
    <dbReference type="NCBI Taxonomy" id="1313296"/>
    <lineage>
        <taxon>Bacteria</taxon>
        <taxon>Bacillati</taxon>
        <taxon>Bacillota</taxon>
        <taxon>Bacilli</taxon>
        <taxon>Bacillales</taxon>
        <taxon>Paenibacillaceae</taxon>
        <taxon>Paenibacillus</taxon>
    </lineage>
</organism>
<dbReference type="RefSeq" id="WP_208914343.1">
    <property type="nucleotide sequence ID" value="NZ_LT840184.1"/>
</dbReference>
<evidence type="ECO:0000313" key="1">
    <source>
        <dbReference type="EMBL" id="SMF86765.1"/>
    </source>
</evidence>
<keyword evidence="2" id="KW-1185">Reference proteome</keyword>
<protein>
    <submittedName>
        <fullName evidence="1">Uncharacterized protein</fullName>
    </submittedName>
</protein>
<sequence>MLARIHSVAVVADETVETPYIASIRTVPRYDFYNTKIVVKLKRYDVECLCELVAGNYRGELVHGVLYDRNDKRH</sequence>